<evidence type="ECO:0000313" key="2">
    <source>
        <dbReference type="Proteomes" id="UP001220962"/>
    </source>
</evidence>
<dbReference type="RefSeq" id="WP_274359479.1">
    <property type="nucleotide sequence ID" value="NZ_CP118101.1"/>
</dbReference>
<dbReference type="Proteomes" id="UP001220962">
    <property type="component" value="Chromosome"/>
</dbReference>
<sequence>MLREALSKCICGEQSFLYFVNERGRVGKIIITVIEVPLYICSKCGEQFSNGPDNIRFAKQVKEAVEMGIKKIRF</sequence>
<gene>
    <name evidence="1" type="ORF">PUW23_03610</name>
</gene>
<name>A0AAX3N2U3_9BACL</name>
<evidence type="ECO:0008006" key="3">
    <source>
        <dbReference type="Google" id="ProtNLM"/>
    </source>
</evidence>
<proteinExistence type="predicted"/>
<dbReference type="EMBL" id="CP118101">
    <property type="protein sequence ID" value="WDH83344.1"/>
    <property type="molecule type" value="Genomic_DNA"/>
</dbReference>
<accession>A0AAX3N2U3</accession>
<dbReference type="AlphaFoldDB" id="A0AAX3N2U3"/>
<evidence type="ECO:0000313" key="1">
    <source>
        <dbReference type="EMBL" id="WDH83344.1"/>
    </source>
</evidence>
<reference evidence="1" key="1">
    <citation type="submission" date="2023-02" db="EMBL/GenBank/DDBJ databases">
        <title>Pathogen: clinical or host-associated sample.</title>
        <authorList>
            <person name="Hergert J."/>
            <person name="Casey R."/>
            <person name="Wagner J."/>
            <person name="Young E.L."/>
            <person name="Oakeson K.F."/>
        </authorList>
    </citation>
    <scope>NUCLEOTIDE SEQUENCE</scope>
    <source>
        <strain evidence="1">2022CK-00830</strain>
    </source>
</reference>
<protein>
    <recommendedName>
        <fullName evidence="3">YgiT-type zinc finger protein</fullName>
    </recommendedName>
</protein>
<organism evidence="1 2">
    <name type="scientific">Paenibacillus urinalis</name>
    <dbReference type="NCBI Taxonomy" id="521520"/>
    <lineage>
        <taxon>Bacteria</taxon>
        <taxon>Bacillati</taxon>
        <taxon>Bacillota</taxon>
        <taxon>Bacilli</taxon>
        <taxon>Bacillales</taxon>
        <taxon>Paenibacillaceae</taxon>
        <taxon>Paenibacillus</taxon>
    </lineage>
</organism>